<dbReference type="EMBL" id="WOEZ01000056">
    <property type="protein sequence ID" value="NPT55338.1"/>
    <property type="molecule type" value="Genomic_DNA"/>
</dbReference>
<dbReference type="Proteomes" id="UP000655523">
    <property type="component" value="Unassembled WGS sequence"/>
</dbReference>
<dbReference type="InterPro" id="IPR014036">
    <property type="entry name" value="DeoR-like_C"/>
</dbReference>
<comment type="caution">
    <text evidence="5">The sequence shown here is derived from an EMBL/GenBank/DDBJ whole genome shotgun (WGS) entry which is preliminary data.</text>
</comment>
<evidence type="ECO:0000313" key="6">
    <source>
        <dbReference type="Proteomes" id="UP000655523"/>
    </source>
</evidence>
<sequence>MRKSLFHNGGQMMTRKERIDHLFDALCYRRPVRLRDAAKILGVSEMTVRRDIVASTGRLVSVGGYVFRGPLTFNATSPTSLKQTAVAETLRSAVKHLKDGETVFIDSGEPLAMLARQISGEISLTVVCHSIDVANALRQKPNVRIVLLGGHYAHNSATFFSDESIAMLRNLRINTAFISASGFDEVRGAFCNHFLDAAVKRIAITNSFRSHLIVNPGKFGKIDPIWFARFHDFASIITDSGNVDLRHAR</sequence>
<keyword evidence="2" id="KW-0238">DNA-binding</keyword>
<organism evidence="5 6">
    <name type="scientific">Paraburkholderia elongata</name>
    <dbReference type="NCBI Taxonomy" id="2675747"/>
    <lineage>
        <taxon>Bacteria</taxon>
        <taxon>Pseudomonadati</taxon>
        <taxon>Pseudomonadota</taxon>
        <taxon>Betaproteobacteria</taxon>
        <taxon>Burkholderiales</taxon>
        <taxon>Burkholderiaceae</taxon>
        <taxon>Paraburkholderia</taxon>
    </lineage>
</organism>
<evidence type="ECO:0000259" key="4">
    <source>
        <dbReference type="PROSITE" id="PS51000"/>
    </source>
</evidence>
<evidence type="ECO:0000256" key="3">
    <source>
        <dbReference type="ARBA" id="ARBA00023163"/>
    </source>
</evidence>
<dbReference type="SMART" id="SM00420">
    <property type="entry name" value="HTH_DEOR"/>
    <property type="match status" value="1"/>
</dbReference>
<dbReference type="InterPro" id="IPR037171">
    <property type="entry name" value="NagB/RpiA_transferase-like"/>
</dbReference>
<keyword evidence="3" id="KW-0804">Transcription</keyword>
<keyword evidence="6" id="KW-1185">Reference proteome</keyword>
<evidence type="ECO:0000256" key="1">
    <source>
        <dbReference type="ARBA" id="ARBA00023015"/>
    </source>
</evidence>
<dbReference type="PROSITE" id="PS00894">
    <property type="entry name" value="HTH_DEOR_1"/>
    <property type="match status" value="1"/>
</dbReference>
<accession>A0A972NKW7</accession>
<evidence type="ECO:0000313" key="5">
    <source>
        <dbReference type="EMBL" id="NPT55338.1"/>
    </source>
</evidence>
<dbReference type="AlphaFoldDB" id="A0A972NKW7"/>
<dbReference type="GO" id="GO:0003677">
    <property type="term" value="F:DNA binding"/>
    <property type="evidence" value="ECO:0007669"/>
    <property type="project" value="UniProtKB-KW"/>
</dbReference>
<dbReference type="SUPFAM" id="SSF100950">
    <property type="entry name" value="NagB/RpiA/CoA transferase-like"/>
    <property type="match status" value="1"/>
</dbReference>
<dbReference type="InterPro" id="IPR050313">
    <property type="entry name" value="Carb_Metab_HTH_regulators"/>
</dbReference>
<gene>
    <name evidence="5" type="ORF">GNZ13_12180</name>
</gene>
<reference evidence="5 6" key="1">
    <citation type="submission" date="2019-11" db="EMBL/GenBank/DDBJ databases">
        <title>Metabolism of dissolved organic matter in forest soils.</title>
        <authorList>
            <person name="Cyle K.T."/>
            <person name="Wilhelm R.C."/>
            <person name="Martinez C.E."/>
        </authorList>
    </citation>
    <scope>NUCLEOTIDE SEQUENCE [LARGE SCALE GENOMIC DNA]</scope>
    <source>
        <strain evidence="5 6">5N</strain>
    </source>
</reference>
<keyword evidence="1" id="KW-0805">Transcription regulation</keyword>
<dbReference type="SMART" id="SM01134">
    <property type="entry name" value="DeoRC"/>
    <property type="match status" value="1"/>
</dbReference>
<protein>
    <submittedName>
        <fullName evidence="5">DeoR family transcriptional regulator</fullName>
    </submittedName>
</protein>
<dbReference type="PANTHER" id="PTHR30363">
    <property type="entry name" value="HTH-TYPE TRANSCRIPTIONAL REGULATOR SRLR-RELATED"/>
    <property type="match status" value="1"/>
</dbReference>
<name>A0A972NKW7_9BURK</name>
<proteinExistence type="predicted"/>
<dbReference type="Pfam" id="PF00455">
    <property type="entry name" value="DeoRC"/>
    <property type="match status" value="1"/>
</dbReference>
<dbReference type="PANTHER" id="PTHR30363:SF8">
    <property type="entry name" value="DEOXYRIBOSE OPERON REPRESSOR"/>
    <property type="match status" value="1"/>
</dbReference>
<dbReference type="InterPro" id="IPR018356">
    <property type="entry name" value="Tscrpt_reg_HTH_DeoR_CS"/>
</dbReference>
<evidence type="ECO:0000256" key="2">
    <source>
        <dbReference type="ARBA" id="ARBA00023125"/>
    </source>
</evidence>
<dbReference type="Pfam" id="PF08220">
    <property type="entry name" value="HTH_DeoR"/>
    <property type="match status" value="1"/>
</dbReference>
<dbReference type="PROSITE" id="PS51000">
    <property type="entry name" value="HTH_DEOR_2"/>
    <property type="match status" value="1"/>
</dbReference>
<feature type="domain" description="HTH deoR-type" evidence="4">
    <location>
        <begin position="15"/>
        <end position="67"/>
    </location>
</feature>
<dbReference type="GO" id="GO:0003700">
    <property type="term" value="F:DNA-binding transcription factor activity"/>
    <property type="evidence" value="ECO:0007669"/>
    <property type="project" value="InterPro"/>
</dbReference>
<dbReference type="InterPro" id="IPR001034">
    <property type="entry name" value="DeoR_HTH"/>
</dbReference>